<dbReference type="Proteomes" id="UP000054342">
    <property type="component" value="Unassembled WGS sequence"/>
</dbReference>
<dbReference type="PANTHER" id="PTHR10430">
    <property type="entry name" value="PEROXIREDOXIN"/>
    <property type="match status" value="1"/>
</dbReference>
<sequence>MFSRSILRSTTSSLRQARTSPFIRPFSSTPAIMVKEGDAIPNIDLFEDSPGNKVNLSKELASGKGVVIGVPAAFSPSCSEQHIPGYIASDKLKSAGKVFVVSVNDAFVMKAWSKDLDSSKVSGIRFLADPAGEFTRAWDVEFDATPLLGNKRSKRYAVVTENGKVSKVAIEPDPTQVTVSGAESVL</sequence>
<evidence type="ECO:0000256" key="3">
    <source>
        <dbReference type="ARBA" id="ARBA00022862"/>
    </source>
</evidence>
<dbReference type="FunFam" id="3.40.30.10:FF:000159">
    <property type="entry name" value="Peroxiredoxin"/>
    <property type="match status" value="1"/>
</dbReference>
<comment type="function">
    <text evidence="7">Thiol-specific peroxidase that catalyzes the reduction of hydrogen peroxide and organic hydroperoxides to water and alcohols, respectively. Plays a role in cell protection against oxidative stress by detoxifying peroxides.</text>
</comment>
<feature type="active site" description="Cysteine sulfenic acid (-SOH) intermediate" evidence="6">
    <location>
        <position position="78"/>
    </location>
</feature>
<dbReference type="RefSeq" id="XP_013311144.1">
    <property type="nucleotide sequence ID" value="XM_013455690.1"/>
</dbReference>
<protein>
    <recommendedName>
        <fullName evidence="8">Thioredoxin domain-containing protein</fullName>
    </recommendedName>
</protein>
<dbReference type="GeneID" id="25331267"/>
<keyword evidence="3 7" id="KW-0049">Antioxidant</keyword>
<dbReference type="EMBL" id="KN847322">
    <property type="protein sequence ID" value="KIW50560.1"/>
    <property type="molecule type" value="Genomic_DNA"/>
</dbReference>
<dbReference type="GO" id="GO:0005777">
    <property type="term" value="C:peroxisome"/>
    <property type="evidence" value="ECO:0007669"/>
    <property type="project" value="TreeGrafter"/>
</dbReference>
<keyword evidence="5 7" id="KW-0676">Redox-active center</keyword>
<dbReference type="GO" id="GO:0034599">
    <property type="term" value="P:cellular response to oxidative stress"/>
    <property type="evidence" value="ECO:0007669"/>
    <property type="project" value="InterPro"/>
</dbReference>
<feature type="domain" description="Thioredoxin" evidence="8">
    <location>
        <begin position="34"/>
        <end position="186"/>
    </location>
</feature>
<proteinExistence type="inferred from homology"/>
<gene>
    <name evidence="9" type="ORF">PV05_09359</name>
</gene>
<dbReference type="PANTHER" id="PTHR10430:SF39">
    <property type="entry name" value="PEROXISOMAL MEMBRANE ASSOCIATED PROTEIN 20"/>
    <property type="match status" value="1"/>
</dbReference>
<accession>A0A0D2E770</accession>
<dbReference type="PROSITE" id="PS51352">
    <property type="entry name" value="THIOREDOXIN_2"/>
    <property type="match status" value="1"/>
</dbReference>
<keyword evidence="10" id="KW-1185">Reference proteome</keyword>
<dbReference type="InterPro" id="IPR036249">
    <property type="entry name" value="Thioredoxin-like_sf"/>
</dbReference>
<dbReference type="InterPro" id="IPR013766">
    <property type="entry name" value="Thioredoxin_domain"/>
</dbReference>
<dbReference type="Pfam" id="PF08534">
    <property type="entry name" value="Redoxin"/>
    <property type="match status" value="1"/>
</dbReference>
<dbReference type="GO" id="GO:0042744">
    <property type="term" value="P:hydrogen peroxide catabolic process"/>
    <property type="evidence" value="ECO:0007669"/>
    <property type="project" value="TreeGrafter"/>
</dbReference>
<evidence type="ECO:0000313" key="9">
    <source>
        <dbReference type="EMBL" id="KIW50560.1"/>
    </source>
</evidence>
<organism evidence="9 10">
    <name type="scientific">Exophiala xenobiotica</name>
    <dbReference type="NCBI Taxonomy" id="348802"/>
    <lineage>
        <taxon>Eukaryota</taxon>
        <taxon>Fungi</taxon>
        <taxon>Dikarya</taxon>
        <taxon>Ascomycota</taxon>
        <taxon>Pezizomycotina</taxon>
        <taxon>Eurotiomycetes</taxon>
        <taxon>Chaetothyriomycetidae</taxon>
        <taxon>Chaetothyriales</taxon>
        <taxon>Herpotrichiellaceae</taxon>
        <taxon>Exophiala</taxon>
    </lineage>
</organism>
<evidence type="ECO:0000256" key="5">
    <source>
        <dbReference type="ARBA" id="ARBA00023284"/>
    </source>
</evidence>
<dbReference type="InterPro" id="IPR037944">
    <property type="entry name" value="PRX5-like"/>
</dbReference>
<dbReference type="CDD" id="cd03013">
    <property type="entry name" value="PRX5_like"/>
    <property type="match status" value="1"/>
</dbReference>
<evidence type="ECO:0000259" key="8">
    <source>
        <dbReference type="PROSITE" id="PS51352"/>
    </source>
</evidence>
<name>A0A0D2E770_9EURO</name>
<keyword evidence="4 7" id="KW-0560">Oxidoreductase</keyword>
<reference evidence="9 10" key="1">
    <citation type="submission" date="2015-01" db="EMBL/GenBank/DDBJ databases">
        <title>The Genome Sequence of Exophiala xenobiotica CBS118157.</title>
        <authorList>
            <consortium name="The Broad Institute Genomics Platform"/>
            <person name="Cuomo C."/>
            <person name="de Hoog S."/>
            <person name="Gorbushina A."/>
            <person name="Stielow B."/>
            <person name="Teixiera M."/>
            <person name="Abouelleil A."/>
            <person name="Chapman S.B."/>
            <person name="Priest M."/>
            <person name="Young S.K."/>
            <person name="Wortman J."/>
            <person name="Nusbaum C."/>
            <person name="Birren B."/>
        </authorList>
    </citation>
    <scope>NUCLEOTIDE SEQUENCE [LARGE SCALE GENOMIC DNA]</scope>
    <source>
        <strain evidence="9 10">CBS 118157</strain>
    </source>
</reference>
<dbReference type="Gene3D" id="3.40.30.10">
    <property type="entry name" value="Glutaredoxin"/>
    <property type="match status" value="1"/>
</dbReference>
<dbReference type="STRING" id="348802.A0A0D2E770"/>
<dbReference type="HOGENOM" id="CLU_072440_3_0_1"/>
<evidence type="ECO:0000256" key="1">
    <source>
        <dbReference type="ARBA" id="ARBA00010505"/>
    </source>
</evidence>
<dbReference type="GO" id="GO:0008379">
    <property type="term" value="F:thioredoxin peroxidase activity"/>
    <property type="evidence" value="ECO:0007669"/>
    <property type="project" value="InterPro"/>
</dbReference>
<dbReference type="OrthoDB" id="1882547at2759"/>
<evidence type="ECO:0000256" key="2">
    <source>
        <dbReference type="ARBA" id="ARBA00022559"/>
    </source>
</evidence>
<evidence type="ECO:0000256" key="7">
    <source>
        <dbReference type="RuleBase" id="RU366011"/>
    </source>
</evidence>
<dbReference type="InterPro" id="IPR013740">
    <property type="entry name" value="Redoxin"/>
</dbReference>
<dbReference type="AlphaFoldDB" id="A0A0D2E770"/>
<dbReference type="GO" id="GO:0005739">
    <property type="term" value="C:mitochondrion"/>
    <property type="evidence" value="ECO:0007669"/>
    <property type="project" value="TreeGrafter"/>
</dbReference>
<evidence type="ECO:0000313" key="10">
    <source>
        <dbReference type="Proteomes" id="UP000054342"/>
    </source>
</evidence>
<evidence type="ECO:0000256" key="4">
    <source>
        <dbReference type="ARBA" id="ARBA00023002"/>
    </source>
</evidence>
<dbReference type="SUPFAM" id="SSF52833">
    <property type="entry name" value="Thioredoxin-like"/>
    <property type="match status" value="1"/>
</dbReference>
<evidence type="ECO:0000256" key="6">
    <source>
        <dbReference type="PIRSR" id="PIRSR637944-1"/>
    </source>
</evidence>
<comment type="similarity">
    <text evidence="1 7">Belongs to the peroxiredoxin family. Prx5 subfamily.</text>
</comment>
<keyword evidence="2 7" id="KW-0575">Peroxidase</keyword>
<dbReference type="GO" id="GO:0005829">
    <property type="term" value="C:cytosol"/>
    <property type="evidence" value="ECO:0007669"/>
    <property type="project" value="TreeGrafter"/>
</dbReference>
<dbReference type="GO" id="GO:0045454">
    <property type="term" value="P:cell redox homeostasis"/>
    <property type="evidence" value="ECO:0007669"/>
    <property type="project" value="TreeGrafter"/>
</dbReference>